<name>A0A0C3HMI3_OIDMZ</name>
<dbReference type="AlphaFoldDB" id="A0A0C3HMI3"/>
<dbReference type="EMBL" id="KN832873">
    <property type="protein sequence ID" value="KIN03542.1"/>
    <property type="molecule type" value="Genomic_DNA"/>
</dbReference>
<dbReference type="InParanoid" id="A0A0C3HMI3"/>
<accession>A0A0C3HMI3</accession>
<evidence type="ECO:0000259" key="1">
    <source>
        <dbReference type="Pfam" id="PF20150"/>
    </source>
</evidence>
<gene>
    <name evidence="2" type="ORF">OIDMADRAFT_177695</name>
</gene>
<dbReference type="PANTHER" id="PTHR35910:SF6">
    <property type="entry name" value="2EXR DOMAIN-CONTAINING PROTEIN"/>
    <property type="match status" value="1"/>
</dbReference>
<protein>
    <recommendedName>
        <fullName evidence="1">2EXR domain-containing protein</fullName>
    </recommendedName>
</protein>
<evidence type="ECO:0000313" key="2">
    <source>
        <dbReference type="EMBL" id="KIN03542.1"/>
    </source>
</evidence>
<keyword evidence="3" id="KW-1185">Reference proteome</keyword>
<dbReference type="OrthoDB" id="3490595at2759"/>
<organism evidence="2 3">
    <name type="scientific">Oidiodendron maius (strain Zn)</name>
    <dbReference type="NCBI Taxonomy" id="913774"/>
    <lineage>
        <taxon>Eukaryota</taxon>
        <taxon>Fungi</taxon>
        <taxon>Dikarya</taxon>
        <taxon>Ascomycota</taxon>
        <taxon>Pezizomycotina</taxon>
        <taxon>Leotiomycetes</taxon>
        <taxon>Leotiomycetes incertae sedis</taxon>
        <taxon>Myxotrichaceae</taxon>
        <taxon>Oidiodendron</taxon>
    </lineage>
</organism>
<dbReference type="PANTHER" id="PTHR35910">
    <property type="entry name" value="2EXR DOMAIN-CONTAINING PROTEIN"/>
    <property type="match status" value="1"/>
</dbReference>
<reference evidence="2 3" key="1">
    <citation type="submission" date="2014-04" db="EMBL/GenBank/DDBJ databases">
        <authorList>
            <consortium name="DOE Joint Genome Institute"/>
            <person name="Kuo A."/>
            <person name="Martino E."/>
            <person name="Perotto S."/>
            <person name="Kohler A."/>
            <person name="Nagy L.G."/>
            <person name="Floudas D."/>
            <person name="Copeland A."/>
            <person name="Barry K.W."/>
            <person name="Cichocki N."/>
            <person name="Veneault-Fourrey C."/>
            <person name="LaButti K."/>
            <person name="Lindquist E.A."/>
            <person name="Lipzen A."/>
            <person name="Lundell T."/>
            <person name="Morin E."/>
            <person name="Murat C."/>
            <person name="Sun H."/>
            <person name="Tunlid A."/>
            <person name="Henrissat B."/>
            <person name="Grigoriev I.V."/>
            <person name="Hibbett D.S."/>
            <person name="Martin F."/>
            <person name="Nordberg H.P."/>
            <person name="Cantor M.N."/>
            <person name="Hua S.X."/>
        </authorList>
    </citation>
    <scope>NUCLEOTIDE SEQUENCE [LARGE SCALE GENOMIC DNA]</scope>
    <source>
        <strain evidence="2 3">Zn</strain>
    </source>
</reference>
<reference evidence="3" key="2">
    <citation type="submission" date="2015-01" db="EMBL/GenBank/DDBJ databases">
        <title>Evolutionary Origins and Diversification of the Mycorrhizal Mutualists.</title>
        <authorList>
            <consortium name="DOE Joint Genome Institute"/>
            <consortium name="Mycorrhizal Genomics Consortium"/>
            <person name="Kohler A."/>
            <person name="Kuo A."/>
            <person name="Nagy L.G."/>
            <person name="Floudas D."/>
            <person name="Copeland A."/>
            <person name="Barry K.W."/>
            <person name="Cichocki N."/>
            <person name="Veneault-Fourrey C."/>
            <person name="LaButti K."/>
            <person name="Lindquist E.A."/>
            <person name="Lipzen A."/>
            <person name="Lundell T."/>
            <person name="Morin E."/>
            <person name="Murat C."/>
            <person name="Riley R."/>
            <person name="Ohm R."/>
            <person name="Sun H."/>
            <person name="Tunlid A."/>
            <person name="Henrissat B."/>
            <person name="Grigoriev I.V."/>
            <person name="Hibbett D.S."/>
            <person name="Martin F."/>
        </authorList>
    </citation>
    <scope>NUCLEOTIDE SEQUENCE [LARGE SCALE GENOMIC DNA]</scope>
    <source>
        <strain evidence="3">Zn</strain>
    </source>
</reference>
<dbReference type="Proteomes" id="UP000054321">
    <property type="component" value="Unassembled WGS sequence"/>
</dbReference>
<proteinExistence type="predicted"/>
<dbReference type="Pfam" id="PF20150">
    <property type="entry name" value="2EXR"/>
    <property type="match status" value="1"/>
</dbReference>
<dbReference type="HOGENOM" id="CLU_970093_0_0_1"/>
<sequence length="287" mass="33630">MATPSQKELDFIASFAKFTPSDKDEKLGQQDIEPFNKDFHLFPDLLPELRNRIWELTLPPPRVLLVSPVKTTGELTTPREYVTSPNSYGGTHPVALSVCHESRGEALRHLTEKFKAFWNMKTDTPYVEVKRWRSKEAMEQVADMRKRGLWDGFETVALDIDIWQTDKPEHCIDLLRLSNEITNMYLICRGRDWHEDVLDPGVSWYLVEADSTEQTEFETHKSWCHVVMKYQTQMQDYVAKDMKANEEEWRAKTFQPMIEMRIIEGRKMKALPKDPSYYEPPGMDFFG</sequence>
<feature type="domain" description="2EXR" evidence="1">
    <location>
        <begin position="39"/>
        <end position="121"/>
    </location>
</feature>
<dbReference type="InterPro" id="IPR045518">
    <property type="entry name" value="2EXR"/>
</dbReference>
<evidence type="ECO:0000313" key="3">
    <source>
        <dbReference type="Proteomes" id="UP000054321"/>
    </source>
</evidence>